<dbReference type="Pfam" id="PF03781">
    <property type="entry name" value="FGE-sulfatase"/>
    <property type="match status" value="2"/>
</dbReference>
<name>A0A369CF49_9GAMM</name>
<feature type="domain" description="Sulfatase-modifying factor enzyme-like" evidence="4">
    <location>
        <begin position="185"/>
        <end position="318"/>
    </location>
</feature>
<dbReference type="GO" id="GO:0052699">
    <property type="term" value="P:ergothioneine biosynthetic process"/>
    <property type="evidence" value="ECO:0007669"/>
    <property type="project" value="InterPro"/>
</dbReference>
<dbReference type="InterPro" id="IPR016187">
    <property type="entry name" value="CTDL_fold"/>
</dbReference>
<reference evidence="6 7" key="1">
    <citation type="submission" date="2018-07" db="EMBL/GenBank/DDBJ databases">
        <title>Genomic Encyclopedia of Type Strains, Phase IV (KMG-IV): sequencing the most valuable type-strain genomes for metagenomic binning, comparative biology and taxonomic classification.</title>
        <authorList>
            <person name="Goeker M."/>
        </authorList>
    </citation>
    <scope>NUCLEOTIDE SEQUENCE [LARGE SCALE GENOMIC DNA]</scope>
    <source>
        <strain evidence="6 7">DSM 26407</strain>
    </source>
</reference>
<proteinExistence type="predicted"/>
<evidence type="ECO:0000256" key="2">
    <source>
        <dbReference type="ARBA" id="ARBA00023004"/>
    </source>
</evidence>
<keyword evidence="7" id="KW-1185">Reference proteome</keyword>
<dbReference type="InterPro" id="IPR017806">
    <property type="entry name" value="EgtB"/>
</dbReference>
<evidence type="ECO:0000259" key="4">
    <source>
        <dbReference type="Pfam" id="PF03781"/>
    </source>
</evidence>
<comment type="pathway">
    <text evidence="3">Amino-acid biosynthesis; ergothioneine biosynthesis.</text>
</comment>
<feature type="domain" description="Sulfatase-modifying factor enzyme-like" evidence="4">
    <location>
        <begin position="333"/>
        <end position="417"/>
    </location>
</feature>
<comment type="caution">
    <text evidence="6">The sequence shown here is derived from an EMBL/GenBank/DDBJ whole genome shotgun (WGS) entry which is preliminary data.</text>
</comment>
<dbReference type="OrthoDB" id="9768004at2"/>
<evidence type="ECO:0000259" key="5">
    <source>
        <dbReference type="Pfam" id="PF12867"/>
    </source>
</evidence>
<dbReference type="InterPro" id="IPR042095">
    <property type="entry name" value="SUMF_sf"/>
</dbReference>
<accession>A0A369CF49</accession>
<evidence type="ECO:0000313" key="6">
    <source>
        <dbReference type="EMBL" id="RCX31735.1"/>
    </source>
</evidence>
<feature type="domain" description="DinB-like" evidence="5">
    <location>
        <begin position="19"/>
        <end position="152"/>
    </location>
</feature>
<protein>
    <submittedName>
        <fullName evidence="6">Ergothioneine biosynthesis protein EgtB</fullName>
    </submittedName>
</protein>
<dbReference type="AlphaFoldDB" id="A0A369CF49"/>
<gene>
    <name evidence="6" type="ORF">DFQ59_10282</name>
</gene>
<evidence type="ECO:0000256" key="3">
    <source>
        <dbReference type="ARBA" id="ARBA00037882"/>
    </source>
</evidence>
<dbReference type="PANTHER" id="PTHR23150">
    <property type="entry name" value="SULFATASE MODIFYING FACTOR 1, 2"/>
    <property type="match status" value="1"/>
</dbReference>
<dbReference type="NCBIfam" id="TIGR03440">
    <property type="entry name" value="egtB_TIGR03440"/>
    <property type="match status" value="1"/>
</dbReference>
<dbReference type="Proteomes" id="UP000252707">
    <property type="component" value="Unassembled WGS sequence"/>
</dbReference>
<sequence length="421" mass="48402">MPAGLMRGQQETERLTRRYRTVRRRSEALCRPLAVDDYQVQSITETSPPKWHLAHVTWFFETFLLEPFLPGYRPFHDRFPYLFNSYYETVGPMQPRPLRGLLSRPTVEEVYRYRAHVDERIEALLETVAGRDRPEVLARLTLGLNHEQQHQELLLMDIKHNFSVNPLLPAYQATGPGAAAPAAAAPDWIEVAGGIRDIGHGGAGFAFDNEGPRHRVLVRDHRLATRLVTNGEYLAFMEDGGYERPELWLSDGWSLIRRQGWRHPLYWHRDGERWSEFTLGGPGPLDPDTPVSHVSYYEADAFARWAGRRLPEEAELELQLADRPVEGNFADSGRFHPRPGSGQWYGDLWEWTASPYGPYPGFRPLGGAMGEYNGKFMCNQMVLRGGCCATPHDHMRPTYRNFFYPHDRWPFTGIRLAEEIS</sequence>
<evidence type="ECO:0000256" key="1">
    <source>
        <dbReference type="ARBA" id="ARBA00023002"/>
    </source>
</evidence>
<dbReference type="PANTHER" id="PTHR23150:SF36">
    <property type="entry name" value="HERCYNINE OXYGENASE"/>
    <property type="match status" value="1"/>
</dbReference>
<dbReference type="SUPFAM" id="SSF56436">
    <property type="entry name" value="C-type lectin-like"/>
    <property type="match status" value="1"/>
</dbReference>
<dbReference type="InterPro" id="IPR005532">
    <property type="entry name" value="SUMF_dom"/>
</dbReference>
<dbReference type="InterPro" id="IPR024775">
    <property type="entry name" value="DinB-like"/>
</dbReference>
<dbReference type="InterPro" id="IPR051043">
    <property type="entry name" value="Sulfatase_Mod_Factor_Kinase"/>
</dbReference>
<dbReference type="Gene3D" id="3.90.1580.10">
    <property type="entry name" value="paralog of FGE (formylglycine-generating enzyme)"/>
    <property type="match status" value="2"/>
</dbReference>
<dbReference type="Pfam" id="PF12867">
    <property type="entry name" value="DinB_2"/>
    <property type="match status" value="1"/>
</dbReference>
<dbReference type="EMBL" id="QPJY01000002">
    <property type="protein sequence ID" value="RCX31735.1"/>
    <property type="molecule type" value="Genomic_DNA"/>
</dbReference>
<evidence type="ECO:0000313" key="7">
    <source>
        <dbReference type="Proteomes" id="UP000252707"/>
    </source>
</evidence>
<keyword evidence="1" id="KW-0560">Oxidoreductase</keyword>
<keyword evidence="2" id="KW-0408">Iron</keyword>
<organism evidence="6 7">
    <name type="scientific">Thioalbus denitrificans</name>
    <dbReference type="NCBI Taxonomy" id="547122"/>
    <lineage>
        <taxon>Bacteria</taxon>
        <taxon>Pseudomonadati</taxon>
        <taxon>Pseudomonadota</taxon>
        <taxon>Gammaproteobacteria</taxon>
        <taxon>Chromatiales</taxon>
        <taxon>Ectothiorhodospiraceae</taxon>
        <taxon>Thioalbus</taxon>
    </lineage>
</organism>